<feature type="non-terminal residue" evidence="2">
    <location>
        <position position="365"/>
    </location>
</feature>
<evidence type="ECO:0000313" key="2">
    <source>
        <dbReference type="EMBL" id="MBD8878801.1"/>
    </source>
</evidence>
<name>A0ABR9CG07_9HYPH</name>
<dbReference type="EMBL" id="JACYXJ010000008">
    <property type="protein sequence ID" value="MBD8878801.1"/>
    <property type="molecule type" value="Genomic_DNA"/>
</dbReference>
<evidence type="ECO:0000313" key="3">
    <source>
        <dbReference type="Proteomes" id="UP000615687"/>
    </source>
</evidence>
<dbReference type="Proteomes" id="UP000615687">
    <property type="component" value="Unassembled WGS sequence"/>
</dbReference>
<dbReference type="InterPro" id="IPR040836">
    <property type="entry name" value="SAVED"/>
</dbReference>
<sequence>MPKSRGNTREKTKMIVWGRAGGRCQYRNCNTRLDGDLISGNLDRNGGYIAHIVAADPGGERGHPELSHELADDPENLMLMCDVHHREIDDKEKLDIYTVEVLREMKREHEMRVDQLLSIRTAKKSTILQVSAPIGENETAIPFDDCAFAVASESILADRVPVEIKIRGMRHKDIDPNYYTTEISNLRSRFERAIQGQYEDGVIEHISVFGLAPIPILMELGRLISDISDATIFMRHREPKPQWAWPNDGPSLSFSRSKGSAESNKVALKLSVSAEIKDERIKQALGEDISIWEIRSDRFGTGVLRNQSDLTGYRLLVGRVFDEIREQHGKDVQLSVFPAVPIACAIEFGRVWQPKAHPGFRIFDE</sequence>
<comment type="caution">
    <text evidence="2">The sequence shown here is derived from an EMBL/GenBank/DDBJ whole genome shotgun (WGS) entry which is preliminary data.</text>
</comment>
<dbReference type="NCBIfam" id="NF033611">
    <property type="entry name" value="SAVED"/>
    <property type="match status" value="1"/>
</dbReference>
<dbReference type="RefSeq" id="WP_192111215.1">
    <property type="nucleotide sequence ID" value="NZ_JACYXJ010000008.1"/>
</dbReference>
<evidence type="ECO:0000259" key="1">
    <source>
        <dbReference type="Pfam" id="PF18145"/>
    </source>
</evidence>
<accession>A0ABR9CG07</accession>
<organism evidence="2 3">
    <name type="scientific">Roseibium polysiphoniae</name>
    <dbReference type="NCBI Taxonomy" id="2571221"/>
    <lineage>
        <taxon>Bacteria</taxon>
        <taxon>Pseudomonadati</taxon>
        <taxon>Pseudomonadota</taxon>
        <taxon>Alphaproteobacteria</taxon>
        <taxon>Hyphomicrobiales</taxon>
        <taxon>Stappiaceae</taxon>
        <taxon>Roseibium</taxon>
    </lineage>
</organism>
<feature type="domain" description="SMODS-associated and fused to various effectors" evidence="1">
    <location>
        <begin position="187"/>
        <end position="364"/>
    </location>
</feature>
<dbReference type="Pfam" id="PF18145">
    <property type="entry name" value="SAVED"/>
    <property type="match status" value="1"/>
</dbReference>
<gene>
    <name evidence="2" type="ORF">IG617_21100</name>
</gene>
<reference evidence="2 3" key="1">
    <citation type="submission" date="2020-09" db="EMBL/GenBank/DDBJ databases">
        <title>The genome sequence of type strain Labrenzia polysiphoniae KACC 19711.</title>
        <authorList>
            <person name="Liu Y."/>
        </authorList>
    </citation>
    <scope>NUCLEOTIDE SEQUENCE [LARGE SCALE GENOMIC DNA]</scope>
    <source>
        <strain evidence="2 3">KACC 19711</strain>
    </source>
</reference>
<protein>
    <submittedName>
        <fullName evidence="2">SAVED domain-containing protein</fullName>
    </submittedName>
</protein>
<keyword evidence="3" id="KW-1185">Reference proteome</keyword>
<proteinExistence type="predicted"/>